<name>A0ABN8JKB4_9HYPH</name>
<organism evidence="1 2">
    <name type="scientific">Mesorhizobium escarrei</name>
    <dbReference type="NCBI Taxonomy" id="666018"/>
    <lineage>
        <taxon>Bacteria</taxon>
        <taxon>Pseudomonadati</taxon>
        <taxon>Pseudomonadota</taxon>
        <taxon>Alphaproteobacteria</taxon>
        <taxon>Hyphomicrobiales</taxon>
        <taxon>Phyllobacteriaceae</taxon>
        <taxon>Mesorhizobium</taxon>
    </lineage>
</organism>
<comment type="caution">
    <text evidence="1">The sequence shown here is derived from an EMBL/GenBank/DDBJ whole genome shotgun (WGS) entry which is preliminary data.</text>
</comment>
<accession>A0ABN8JKB4</accession>
<gene>
    <name evidence="1" type="ORF">MES5069_190105</name>
</gene>
<dbReference type="Proteomes" id="UP001153050">
    <property type="component" value="Unassembled WGS sequence"/>
</dbReference>
<evidence type="ECO:0000313" key="2">
    <source>
        <dbReference type="Proteomes" id="UP001153050"/>
    </source>
</evidence>
<protein>
    <submittedName>
        <fullName evidence="1">Uncharacterized protein</fullName>
    </submittedName>
</protein>
<dbReference type="EMBL" id="CAKXZT010000101">
    <property type="protein sequence ID" value="CAH2398141.1"/>
    <property type="molecule type" value="Genomic_DNA"/>
</dbReference>
<reference evidence="1 2" key="1">
    <citation type="submission" date="2022-03" db="EMBL/GenBank/DDBJ databases">
        <authorList>
            <person name="Brunel B."/>
        </authorList>
    </citation>
    <scope>NUCLEOTIDE SEQUENCE [LARGE SCALE GENOMIC DNA]</scope>
    <source>
        <strain evidence="1">STM5069sample</strain>
    </source>
</reference>
<proteinExistence type="predicted"/>
<sequence length="104" mass="11706">MHLLVINNLAYLYPTIDVGVPSTCLLSARDLLIELVPKRYAHVARRPAGGRAGDEIRGPLTARWPRLISNVLDGRAMRRCRSEPCSLQGARVEDLTKNRRRLAF</sequence>
<evidence type="ECO:0000313" key="1">
    <source>
        <dbReference type="EMBL" id="CAH2398141.1"/>
    </source>
</evidence>
<keyword evidence="2" id="KW-1185">Reference proteome</keyword>